<sequence length="99" mass="10804">MSHIMPDRVANLIPSQRPKPADPTATSDAVRRFSAKRRPLPQITAASVADRVDAEMFRFRGPLLSVEDQGDREMLLAEYAAADKVLSGVALRQSTAVLS</sequence>
<protein>
    <submittedName>
        <fullName evidence="2">Uncharacterized protein</fullName>
    </submittedName>
</protein>
<reference evidence="3" key="1">
    <citation type="journal article" date="2019" name="Int. J. Syst. Evol. Microbiol.">
        <title>The Global Catalogue of Microorganisms (GCM) 10K type strain sequencing project: providing services to taxonomists for standard genome sequencing and annotation.</title>
        <authorList>
            <consortium name="The Broad Institute Genomics Platform"/>
            <consortium name="The Broad Institute Genome Sequencing Center for Infectious Disease"/>
            <person name="Wu L."/>
            <person name="Ma J."/>
        </authorList>
    </citation>
    <scope>NUCLEOTIDE SEQUENCE [LARGE SCALE GENOMIC DNA]</scope>
    <source>
        <strain evidence="3">JCM 13249</strain>
    </source>
</reference>
<feature type="region of interest" description="Disordered" evidence="1">
    <location>
        <begin position="1"/>
        <end position="34"/>
    </location>
</feature>
<keyword evidence="3" id="KW-1185">Reference proteome</keyword>
<evidence type="ECO:0000313" key="3">
    <source>
        <dbReference type="Proteomes" id="UP001500655"/>
    </source>
</evidence>
<comment type="caution">
    <text evidence="2">The sequence shown here is derived from an EMBL/GenBank/DDBJ whole genome shotgun (WGS) entry which is preliminary data.</text>
</comment>
<accession>A0ABP4XIB5</accession>
<dbReference type="Proteomes" id="UP001500655">
    <property type="component" value="Unassembled WGS sequence"/>
</dbReference>
<evidence type="ECO:0000256" key="1">
    <source>
        <dbReference type="SAM" id="MobiDB-lite"/>
    </source>
</evidence>
<evidence type="ECO:0000313" key="2">
    <source>
        <dbReference type="EMBL" id="GAA1779694.1"/>
    </source>
</evidence>
<gene>
    <name evidence="2" type="ORF">GCM10009681_57360</name>
</gene>
<proteinExistence type="predicted"/>
<dbReference type="EMBL" id="BAAALS010000083">
    <property type="protein sequence ID" value="GAA1779694.1"/>
    <property type="molecule type" value="Genomic_DNA"/>
</dbReference>
<organism evidence="2 3">
    <name type="scientific">Luedemannella helvata</name>
    <dbReference type="NCBI Taxonomy" id="349315"/>
    <lineage>
        <taxon>Bacteria</taxon>
        <taxon>Bacillati</taxon>
        <taxon>Actinomycetota</taxon>
        <taxon>Actinomycetes</taxon>
        <taxon>Micromonosporales</taxon>
        <taxon>Micromonosporaceae</taxon>
        <taxon>Luedemannella</taxon>
    </lineage>
</organism>
<name>A0ABP4XIB5_9ACTN</name>
<dbReference type="RefSeq" id="WP_030901168.1">
    <property type="nucleotide sequence ID" value="NZ_BAAALS010000083.1"/>
</dbReference>